<evidence type="ECO:0000256" key="7">
    <source>
        <dbReference type="ARBA" id="ARBA00023295"/>
    </source>
</evidence>
<evidence type="ECO:0000256" key="11">
    <source>
        <dbReference type="PROSITE-ProRule" id="PRU10055"/>
    </source>
</evidence>
<evidence type="ECO:0000256" key="8">
    <source>
        <dbReference type="ARBA" id="ARBA00023326"/>
    </source>
</evidence>
<keyword evidence="6" id="KW-0119">Carbohydrate metabolism</keyword>
<dbReference type="NCBIfam" id="TIGR03356">
    <property type="entry name" value="BGL"/>
    <property type="match status" value="1"/>
</dbReference>
<feature type="binding site" evidence="10">
    <location>
        <position position="397"/>
    </location>
    <ligand>
        <name>substrate</name>
    </ligand>
</feature>
<dbReference type="AlphaFoldDB" id="A0A544YLU1"/>
<evidence type="ECO:0000256" key="4">
    <source>
        <dbReference type="ARBA" id="ARBA00022801"/>
    </source>
</evidence>
<feature type="binding site" evidence="10">
    <location>
        <position position="25"/>
    </location>
    <ligand>
        <name>substrate</name>
    </ligand>
</feature>
<feature type="compositionally biased region" description="Basic and acidic residues" evidence="13">
    <location>
        <begin position="236"/>
        <end position="245"/>
    </location>
</feature>
<protein>
    <recommendedName>
        <fullName evidence="3 12">Beta-glucosidase</fullName>
        <ecNumber evidence="3 12">3.2.1.21</ecNumber>
    </recommendedName>
</protein>
<reference evidence="14 15" key="1">
    <citation type="submission" date="2019-07" db="EMBL/GenBank/DDBJ databases">
        <title>Microbispora hainanensis DSM 45428.</title>
        <authorList>
            <person name="Thawai C."/>
        </authorList>
    </citation>
    <scope>NUCLEOTIDE SEQUENCE [LARGE SCALE GENOMIC DNA]</scope>
    <source>
        <strain evidence="14 15">DSM 45428</strain>
    </source>
</reference>
<evidence type="ECO:0000313" key="14">
    <source>
        <dbReference type="EMBL" id="TQS17646.1"/>
    </source>
</evidence>
<dbReference type="SUPFAM" id="SSF51445">
    <property type="entry name" value="(Trans)glycosidases"/>
    <property type="match status" value="1"/>
</dbReference>
<feature type="binding site" evidence="10">
    <location>
        <position position="300"/>
    </location>
    <ligand>
        <name>substrate</name>
    </ligand>
</feature>
<dbReference type="FunFam" id="3.20.20.80:FF:000004">
    <property type="entry name" value="Beta-glucosidase 6-phospho-beta-glucosidase"/>
    <property type="match status" value="1"/>
</dbReference>
<comment type="catalytic activity">
    <reaction evidence="1 12">
        <text>Hydrolysis of terminal, non-reducing beta-D-glucosyl residues with release of beta-D-glucose.</text>
        <dbReference type="EC" id="3.2.1.21"/>
    </reaction>
</comment>
<keyword evidence="4 12" id="KW-0378">Hydrolase</keyword>
<sequence length="444" mass="50147">MDEAMNSPARFPADFVWGASTAAYQIEGATTEDGRGPSVWDTFCAVPGNVRDGDSGEHAADHYHRYNEDLDLIADLGLGSYRFSIAWPRIQPTGSGKPNQKGLDFYRRLVDGLAERGVRPMATLFHWDLPQELQDRGGWENRDTAERFAEYAAICFDALEIRDWLTINEPKTVVDCGYRFGTHAPGVKDDARAFVACHHLLLAHGLASRVLHERHPGRRIGPALNLHPTYPADDTPEAREAAHHQDGLENRLYLDPVFKGRYPEDTLRWISERGPMADHILDGDLGVIGEPIDILGVQYYTPVFVDGKGERVFLHERAQAEWLEIYPEGLHDILVRVQRDYPGVPMVITENGLATVDGVDADGRVRDDRRIAYLRAHLSAVHRAMEAGAQVEGYHVWSLLDNFEWAEGYSQRFGIVYVDYTTQRRTPKDSALWYRDVVKSGELR</sequence>
<feature type="binding site" evidence="10">
    <location>
        <position position="168"/>
    </location>
    <ligand>
        <name>substrate</name>
    </ligand>
</feature>
<dbReference type="EC" id="3.2.1.21" evidence="3 12"/>
<feature type="region of interest" description="Disordered" evidence="13">
    <location>
        <begin position="222"/>
        <end position="245"/>
    </location>
</feature>
<keyword evidence="8" id="KW-0624">Polysaccharide degradation</keyword>
<dbReference type="EMBL" id="VIRM01000043">
    <property type="protein sequence ID" value="TQS17646.1"/>
    <property type="molecule type" value="Genomic_DNA"/>
</dbReference>
<evidence type="ECO:0000256" key="12">
    <source>
        <dbReference type="RuleBase" id="RU361175"/>
    </source>
</evidence>
<evidence type="ECO:0000256" key="5">
    <source>
        <dbReference type="ARBA" id="ARBA00023001"/>
    </source>
</evidence>
<evidence type="ECO:0000256" key="3">
    <source>
        <dbReference type="ARBA" id="ARBA00012744"/>
    </source>
</evidence>
<dbReference type="GO" id="GO:0030245">
    <property type="term" value="P:cellulose catabolic process"/>
    <property type="evidence" value="ECO:0007669"/>
    <property type="project" value="UniProtKB-KW"/>
</dbReference>
<dbReference type="Gene3D" id="3.20.20.80">
    <property type="entry name" value="Glycosidases"/>
    <property type="match status" value="1"/>
</dbReference>
<evidence type="ECO:0000313" key="15">
    <source>
        <dbReference type="Proteomes" id="UP000316541"/>
    </source>
</evidence>
<keyword evidence="7 12" id="KW-0326">Glycosidase</keyword>
<dbReference type="InterPro" id="IPR018120">
    <property type="entry name" value="Glyco_hydro_1_AS"/>
</dbReference>
<name>A0A544YLU1_9ACTN</name>
<evidence type="ECO:0000256" key="10">
    <source>
        <dbReference type="PIRSR" id="PIRSR617736-2"/>
    </source>
</evidence>
<evidence type="ECO:0000256" key="13">
    <source>
        <dbReference type="SAM" id="MobiDB-lite"/>
    </source>
</evidence>
<dbReference type="InterPro" id="IPR017853">
    <property type="entry name" value="GH"/>
</dbReference>
<evidence type="ECO:0000256" key="1">
    <source>
        <dbReference type="ARBA" id="ARBA00000448"/>
    </source>
</evidence>
<gene>
    <name evidence="14" type="ORF">FLX08_28630</name>
</gene>
<dbReference type="Proteomes" id="UP000316541">
    <property type="component" value="Unassembled WGS sequence"/>
</dbReference>
<feature type="active site" description="Proton donor" evidence="9">
    <location>
        <position position="169"/>
    </location>
</feature>
<organism evidence="14 15">
    <name type="scientific">Microbispora hainanensis</name>
    <dbReference type="NCBI Taxonomy" id="568844"/>
    <lineage>
        <taxon>Bacteria</taxon>
        <taxon>Bacillati</taxon>
        <taxon>Actinomycetota</taxon>
        <taxon>Actinomycetes</taxon>
        <taxon>Streptosporangiales</taxon>
        <taxon>Streptosporangiaceae</taxon>
        <taxon>Microbispora</taxon>
    </lineage>
</organism>
<comment type="caution">
    <text evidence="14">The sequence shown here is derived from an EMBL/GenBank/DDBJ whole genome shotgun (WGS) entry which is preliminary data.</text>
</comment>
<dbReference type="PANTHER" id="PTHR10353:SF36">
    <property type="entry name" value="LP05116P"/>
    <property type="match status" value="1"/>
</dbReference>
<dbReference type="PRINTS" id="PR00131">
    <property type="entry name" value="GLHYDRLASE1"/>
</dbReference>
<keyword evidence="5" id="KW-0136">Cellulose degradation</keyword>
<dbReference type="GO" id="GO:0005829">
    <property type="term" value="C:cytosol"/>
    <property type="evidence" value="ECO:0007669"/>
    <property type="project" value="TreeGrafter"/>
</dbReference>
<feature type="binding site" evidence="10">
    <location>
        <begin position="404"/>
        <end position="405"/>
    </location>
    <ligand>
        <name>substrate</name>
    </ligand>
</feature>
<feature type="active site" description="Nucleophile" evidence="9 11">
    <location>
        <position position="350"/>
    </location>
</feature>
<evidence type="ECO:0000256" key="9">
    <source>
        <dbReference type="PIRSR" id="PIRSR617736-1"/>
    </source>
</evidence>
<dbReference type="PANTHER" id="PTHR10353">
    <property type="entry name" value="GLYCOSYL HYDROLASE"/>
    <property type="match status" value="1"/>
</dbReference>
<dbReference type="PROSITE" id="PS00653">
    <property type="entry name" value="GLYCOSYL_HYDROL_F1_2"/>
    <property type="match status" value="1"/>
</dbReference>
<dbReference type="InterPro" id="IPR017736">
    <property type="entry name" value="Glyco_hydro_1_beta-glucosidase"/>
</dbReference>
<evidence type="ECO:0000256" key="6">
    <source>
        <dbReference type="ARBA" id="ARBA00023277"/>
    </source>
</evidence>
<dbReference type="Pfam" id="PF00232">
    <property type="entry name" value="Glyco_hydro_1"/>
    <property type="match status" value="1"/>
</dbReference>
<proteinExistence type="inferred from homology"/>
<comment type="similarity">
    <text evidence="2 12">Belongs to the glycosyl hydrolase 1 family.</text>
</comment>
<feature type="binding site" evidence="10">
    <location>
        <position position="126"/>
    </location>
    <ligand>
        <name>substrate</name>
    </ligand>
</feature>
<dbReference type="PROSITE" id="PS00572">
    <property type="entry name" value="GLYCOSYL_HYDROL_F1_1"/>
    <property type="match status" value="1"/>
</dbReference>
<dbReference type="InterPro" id="IPR033132">
    <property type="entry name" value="GH_1_N_CS"/>
</dbReference>
<accession>A0A544YLU1</accession>
<dbReference type="InterPro" id="IPR001360">
    <property type="entry name" value="Glyco_hydro_1"/>
</dbReference>
<evidence type="ECO:0000256" key="2">
    <source>
        <dbReference type="ARBA" id="ARBA00010838"/>
    </source>
</evidence>
<dbReference type="GO" id="GO:0008422">
    <property type="term" value="F:beta-glucosidase activity"/>
    <property type="evidence" value="ECO:0007669"/>
    <property type="project" value="UniProtKB-EC"/>
</dbReference>